<dbReference type="SUPFAM" id="SSF55052">
    <property type="entry name" value="CheY-binding domain of CheA"/>
    <property type="match status" value="1"/>
</dbReference>
<keyword evidence="17" id="KW-1185">Reference proteome</keyword>
<dbReference type="InterPro" id="IPR008207">
    <property type="entry name" value="Sig_transdc_His_kin_Hpt_dom"/>
</dbReference>
<dbReference type="RefSeq" id="WP_055942520.1">
    <property type="nucleotide sequence ID" value="NZ_JAQDCV010000001.1"/>
</dbReference>
<dbReference type="CDD" id="cd16916">
    <property type="entry name" value="HATPase_CheA-like"/>
    <property type="match status" value="1"/>
</dbReference>
<feature type="domain" description="HPt" evidence="15">
    <location>
        <begin position="1"/>
        <end position="103"/>
    </location>
</feature>
<dbReference type="EMBL" id="LLKB01000001">
    <property type="protein sequence ID" value="KQC86693.1"/>
    <property type="molecule type" value="Genomic_DNA"/>
</dbReference>
<dbReference type="GO" id="GO:0000155">
    <property type="term" value="F:phosphorelay sensor kinase activity"/>
    <property type="evidence" value="ECO:0007669"/>
    <property type="project" value="InterPro"/>
</dbReference>
<dbReference type="GO" id="GO:0005737">
    <property type="term" value="C:cytoplasm"/>
    <property type="evidence" value="ECO:0007669"/>
    <property type="project" value="InterPro"/>
</dbReference>
<evidence type="ECO:0000256" key="4">
    <source>
        <dbReference type="ARBA" id="ARBA00022500"/>
    </source>
</evidence>
<dbReference type="CDD" id="cd00088">
    <property type="entry name" value="HPT"/>
    <property type="match status" value="1"/>
</dbReference>
<organism evidence="16 17">
    <name type="scientific">Butyribacter intestini</name>
    <dbReference type="NCBI Taxonomy" id="1703332"/>
    <lineage>
        <taxon>Bacteria</taxon>
        <taxon>Bacillati</taxon>
        <taxon>Bacillota</taxon>
        <taxon>Clostridia</taxon>
        <taxon>Lachnospirales</taxon>
        <taxon>Lachnospiraceae</taxon>
        <taxon>Butyribacter</taxon>
    </lineage>
</organism>
<dbReference type="Gene3D" id="3.30.565.10">
    <property type="entry name" value="Histidine kinase-like ATPase, C-terminal domain"/>
    <property type="match status" value="1"/>
</dbReference>
<name>A0AAW3JUW2_9FIRM</name>
<dbReference type="Pfam" id="PF07194">
    <property type="entry name" value="P2"/>
    <property type="match status" value="1"/>
</dbReference>
<keyword evidence="7" id="KW-0547">Nucleotide-binding</keyword>
<dbReference type="Pfam" id="PF02895">
    <property type="entry name" value="H-kinase_dim"/>
    <property type="match status" value="1"/>
</dbReference>
<dbReference type="InterPro" id="IPR004105">
    <property type="entry name" value="CheA-like_dim"/>
</dbReference>
<dbReference type="PANTHER" id="PTHR43395">
    <property type="entry name" value="SENSOR HISTIDINE KINASE CHEA"/>
    <property type="match status" value="1"/>
</dbReference>
<proteinExistence type="predicted"/>
<feature type="region of interest" description="Disordered" evidence="12">
    <location>
        <begin position="129"/>
        <end position="152"/>
    </location>
</feature>
<comment type="caution">
    <text evidence="16">The sequence shown here is derived from an EMBL/GenBank/DDBJ whole genome shotgun (WGS) entry which is preliminary data.</text>
</comment>
<dbReference type="PROSITE" id="PS50894">
    <property type="entry name" value="HPT"/>
    <property type="match status" value="1"/>
</dbReference>
<sequence>MDVSQYLEIFIDETKEHLQTLSDQLMILEQEPENTDTINEIFRAAHSLKGMAGTMGYKRMQRLTHDMENVFQEIRSGNMKVKPELVDVLFRGLDALDAYLNNIINTADEGTEDNEEIINALNSIAENATGKSTASKPAETKPAEEKEKTEDIQGAKYDSIQISDFERNTFDKAKSQNQNIFGITVYLQESCILKAARAFLVFKALEELGEVIKAVPNVQDIEDEKFDFDFSLVYFTKESLETVKAAIENVSEVKNAVVGPFEIKLDESAKQAAQEEKEKKEEEEKAAKAAKSSENNAAKAATKAEAAPAKNKKTTATAKKAAKPAVGRTVRVDIEKLDVLMNLVSELIIAKNGLVSISSSESDTRNDTGFNEQIEYLESVTTNLHESVMKVRMVPIESVFSRFPRMIRDLTKKLNKKMTLHMTGEETELDRTVIDEIGDPLQHLLRNAADHGLESNEERVALGKEEVGNIYLDAYQDGNNVNIEVRDDGGGINIEKVKNKAISSGTITPEQAENMTDKEVIDLLFRPSFSTAEKITDVSGRGVGLDVVKTKIEELGGNIECKSVLGEGSSFIIRLPLTLAIIQALMVELGTEKYAIPLGNIQTIEDVLISDVKYVQTKEVINLRGTVIPLIRLDQILDVEPVENDSENLTVVIVKKGDKLAGLVVDNLIGQQEIVIKSIGNYINCSKMIGGATILGDGEIALILEVNSLV</sequence>
<dbReference type="SMART" id="SM01231">
    <property type="entry name" value="H-kinase_dim"/>
    <property type="match status" value="1"/>
</dbReference>
<keyword evidence="5 11" id="KW-0597">Phosphoprotein</keyword>
<evidence type="ECO:0000256" key="3">
    <source>
        <dbReference type="ARBA" id="ARBA00021495"/>
    </source>
</evidence>
<dbReference type="FunFam" id="3.30.565.10:FF:000016">
    <property type="entry name" value="Chemotaxis protein CheA, putative"/>
    <property type="match status" value="1"/>
</dbReference>
<dbReference type="InterPro" id="IPR005467">
    <property type="entry name" value="His_kinase_dom"/>
</dbReference>
<evidence type="ECO:0000256" key="8">
    <source>
        <dbReference type="ARBA" id="ARBA00022777"/>
    </source>
</evidence>
<evidence type="ECO:0000256" key="11">
    <source>
        <dbReference type="PROSITE-ProRule" id="PRU00110"/>
    </source>
</evidence>
<feature type="domain" description="CheW-like" evidence="14">
    <location>
        <begin position="581"/>
        <end position="710"/>
    </location>
</feature>
<dbReference type="Gene3D" id="1.10.287.560">
    <property type="entry name" value="Histidine kinase CheA-like, homodimeric domain"/>
    <property type="match status" value="1"/>
</dbReference>
<evidence type="ECO:0000259" key="14">
    <source>
        <dbReference type="PROSITE" id="PS50851"/>
    </source>
</evidence>
<keyword evidence="10" id="KW-0902">Two-component regulatory system</keyword>
<dbReference type="SMART" id="SM00260">
    <property type="entry name" value="CheW"/>
    <property type="match status" value="1"/>
</dbReference>
<evidence type="ECO:0000256" key="12">
    <source>
        <dbReference type="SAM" id="MobiDB-lite"/>
    </source>
</evidence>
<evidence type="ECO:0000259" key="13">
    <source>
        <dbReference type="PROSITE" id="PS50109"/>
    </source>
</evidence>
<dbReference type="PROSITE" id="PS50109">
    <property type="entry name" value="HIS_KIN"/>
    <property type="match status" value="1"/>
</dbReference>
<evidence type="ECO:0000259" key="15">
    <source>
        <dbReference type="PROSITE" id="PS50894"/>
    </source>
</evidence>
<dbReference type="Gene3D" id="1.20.120.160">
    <property type="entry name" value="HPT domain"/>
    <property type="match status" value="1"/>
</dbReference>
<dbReference type="PANTHER" id="PTHR43395:SF1">
    <property type="entry name" value="CHEMOTAXIS PROTEIN CHEA"/>
    <property type="match status" value="1"/>
</dbReference>
<evidence type="ECO:0000256" key="10">
    <source>
        <dbReference type="ARBA" id="ARBA00023012"/>
    </source>
</evidence>
<dbReference type="InterPro" id="IPR037052">
    <property type="entry name" value="CheA-like_P2_sf"/>
</dbReference>
<dbReference type="CDD" id="cd00731">
    <property type="entry name" value="CheA_reg"/>
    <property type="match status" value="1"/>
</dbReference>
<dbReference type="Proteomes" id="UP000050833">
    <property type="component" value="Unassembled WGS sequence"/>
</dbReference>
<dbReference type="InterPro" id="IPR003594">
    <property type="entry name" value="HATPase_dom"/>
</dbReference>
<dbReference type="SMART" id="SM00073">
    <property type="entry name" value="HPT"/>
    <property type="match status" value="1"/>
</dbReference>
<dbReference type="SUPFAM" id="SSF47226">
    <property type="entry name" value="Histidine-containing phosphotransfer domain, HPT domain"/>
    <property type="match status" value="1"/>
</dbReference>
<dbReference type="InterPro" id="IPR035891">
    <property type="entry name" value="CheY-binding_CheA"/>
</dbReference>
<dbReference type="InterPro" id="IPR036061">
    <property type="entry name" value="CheW-like_dom_sf"/>
</dbReference>
<evidence type="ECO:0000256" key="9">
    <source>
        <dbReference type="ARBA" id="ARBA00022840"/>
    </source>
</evidence>
<dbReference type="EC" id="2.7.13.3" evidence="2"/>
<evidence type="ECO:0000313" key="16">
    <source>
        <dbReference type="EMBL" id="KQC86693.1"/>
    </source>
</evidence>
<dbReference type="InterPro" id="IPR004358">
    <property type="entry name" value="Sig_transdc_His_kin-like_C"/>
</dbReference>
<evidence type="ECO:0000256" key="1">
    <source>
        <dbReference type="ARBA" id="ARBA00000085"/>
    </source>
</evidence>
<dbReference type="SUPFAM" id="SSF50341">
    <property type="entry name" value="CheW-like"/>
    <property type="match status" value="1"/>
</dbReference>
<dbReference type="Pfam" id="PF02518">
    <property type="entry name" value="HATPase_c"/>
    <property type="match status" value="1"/>
</dbReference>
<dbReference type="GO" id="GO:0006935">
    <property type="term" value="P:chemotaxis"/>
    <property type="evidence" value="ECO:0007669"/>
    <property type="project" value="UniProtKB-KW"/>
</dbReference>
<dbReference type="InterPro" id="IPR051315">
    <property type="entry name" value="Bact_Chemotaxis_CheA"/>
</dbReference>
<evidence type="ECO:0000256" key="5">
    <source>
        <dbReference type="ARBA" id="ARBA00022553"/>
    </source>
</evidence>
<dbReference type="InterPro" id="IPR002545">
    <property type="entry name" value="CheW-lke_dom"/>
</dbReference>
<feature type="domain" description="Histidine kinase" evidence="13">
    <location>
        <begin position="325"/>
        <end position="579"/>
    </location>
</feature>
<dbReference type="Gene3D" id="3.30.70.1110">
    <property type="entry name" value="Histidine kinase CheA-like, P2 response regulator-binding domain"/>
    <property type="match status" value="1"/>
</dbReference>
<feature type="region of interest" description="Disordered" evidence="12">
    <location>
        <begin position="269"/>
        <end position="322"/>
    </location>
</feature>
<feature type="compositionally biased region" description="Low complexity" evidence="12">
    <location>
        <begin position="289"/>
        <end position="322"/>
    </location>
</feature>
<accession>A0AAW3JUW2</accession>
<dbReference type="InterPro" id="IPR037006">
    <property type="entry name" value="CheA-like_homodim_sf"/>
</dbReference>
<dbReference type="PROSITE" id="PS50851">
    <property type="entry name" value="CHEW"/>
    <property type="match status" value="1"/>
</dbReference>
<dbReference type="InterPro" id="IPR036097">
    <property type="entry name" value="HisK_dim/P_sf"/>
</dbReference>
<gene>
    <name evidence="16" type="ORF">APZ18_05885</name>
</gene>
<keyword evidence="9" id="KW-0067">ATP-binding</keyword>
<dbReference type="SMART" id="SM00387">
    <property type="entry name" value="HATPase_c"/>
    <property type="match status" value="1"/>
</dbReference>
<evidence type="ECO:0000256" key="6">
    <source>
        <dbReference type="ARBA" id="ARBA00022679"/>
    </source>
</evidence>
<dbReference type="Pfam" id="PF01627">
    <property type="entry name" value="Hpt"/>
    <property type="match status" value="1"/>
</dbReference>
<dbReference type="Gene3D" id="2.30.30.40">
    <property type="entry name" value="SH3 Domains"/>
    <property type="match status" value="1"/>
</dbReference>
<dbReference type="InterPro" id="IPR010808">
    <property type="entry name" value="CheA_P2-bd"/>
</dbReference>
<evidence type="ECO:0000256" key="7">
    <source>
        <dbReference type="ARBA" id="ARBA00022741"/>
    </source>
</evidence>
<protein>
    <recommendedName>
        <fullName evidence="3">Chemotaxis protein CheA</fullName>
        <ecNumber evidence="2">2.7.13.3</ecNumber>
    </recommendedName>
</protein>
<keyword evidence="8" id="KW-0418">Kinase</keyword>
<evidence type="ECO:0000313" key="17">
    <source>
        <dbReference type="Proteomes" id="UP000050833"/>
    </source>
</evidence>
<dbReference type="GO" id="GO:0005524">
    <property type="term" value="F:ATP binding"/>
    <property type="evidence" value="ECO:0007669"/>
    <property type="project" value="UniProtKB-KW"/>
</dbReference>
<dbReference type="Pfam" id="PF01584">
    <property type="entry name" value="CheW"/>
    <property type="match status" value="1"/>
</dbReference>
<feature type="compositionally biased region" description="Basic and acidic residues" evidence="12">
    <location>
        <begin position="269"/>
        <end position="287"/>
    </location>
</feature>
<dbReference type="AlphaFoldDB" id="A0AAW3JUW2"/>
<comment type="catalytic activity">
    <reaction evidence="1">
        <text>ATP + protein L-histidine = ADP + protein N-phospho-L-histidine.</text>
        <dbReference type="EC" id="2.7.13.3"/>
    </reaction>
</comment>
<keyword evidence="6" id="KW-0808">Transferase</keyword>
<reference evidence="16 17" key="1">
    <citation type="submission" date="2015-10" db="EMBL/GenBank/DDBJ databases">
        <title>Butyribacter intestini gen. nov., sp. nov., a butyric acid-producing bacterium of the family Lachnospiraceae isolated from the human faeces.</title>
        <authorList>
            <person name="Zou Y."/>
            <person name="Xue W."/>
            <person name="Luo G."/>
            <person name="Lv M."/>
        </authorList>
    </citation>
    <scope>NUCLEOTIDE SEQUENCE [LARGE SCALE GENOMIC DNA]</scope>
    <source>
        <strain evidence="16 17">TF01-11</strain>
    </source>
</reference>
<dbReference type="PRINTS" id="PR00344">
    <property type="entry name" value="BCTRLSENSOR"/>
</dbReference>
<dbReference type="SUPFAM" id="SSF55874">
    <property type="entry name" value="ATPase domain of HSP90 chaperone/DNA topoisomerase II/histidine kinase"/>
    <property type="match status" value="1"/>
</dbReference>
<feature type="modified residue" description="Phosphohistidine" evidence="11">
    <location>
        <position position="46"/>
    </location>
</feature>
<dbReference type="SUPFAM" id="SSF47384">
    <property type="entry name" value="Homodimeric domain of signal transducing histidine kinase"/>
    <property type="match status" value="1"/>
</dbReference>
<dbReference type="InterPro" id="IPR036641">
    <property type="entry name" value="HPT_dom_sf"/>
</dbReference>
<keyword evidence="4" id="KW-0145">Chemotaxis</keyword>
<dbReference type="InterPro" id="IPR036890">
    <property type="entry name" value="HATPase_C_sf"/>
</dbReference>
<feature type="compositionally biased region" description="Basic and acidic residues" evidence="12">
    <location>
        <begin position="138"/>
        <end position="152"/>
    </location>
</feature>
<evidence type="ECO:0000256" key="2">
    <source>
        <dbReference type="ARBA" id="ARBA00012438"/>
    </source>
</evidence>